<gene>
    <name evidence="1" type="ORF">E2C01_001499</name>
</gene>
<organism evidence="1 2">
    <name type="scientific">Portunus trituberculatus</name>
    <name type="common">Swimming crab</name>
    <name type="synonym">Neptunus trituberculatus</name>
    <dbReference type="NCBI Taxonomy" id="210409"/>
    <lineage>
        <taxon>Eukaryota</taxon>
        <taxon>Metazoa</taxon>
        <taxon>Ecdysozoa</taxon>
        <taxon>Arthropoda</taxon>
        <taxon>Crustacea</taxon>
        <taxon>Multicrustacea</taxon>
        <taxon>Malacostraca</taxon>
        <taxon>Eumalacostraca</taxon>
        <taxon>Eucarida</taxon>
        <taxon>Decapoda</taxon>
        <taxon>Pleocyemata</taxon>
        <taxon>Brachyura</taxon>
        <taxon>Eubrachyura</taxon>
        <taxon>Portunoidea</taxon>
        <taxon>Portunidae</taxon>
        <taxon>Portuninae</taxon>
        <taxon>Portunus</taxon>
    </lineage>
</organism>
<dbReference type="EMBL" id="VSRR010000048">
    <property type="protein sequence ID" value="MPC08904.1"/>
    <property type="molecule type" value="Genomic_DNA"/>
</dbReference>
<keyword evidence="2" id="KW-1185">Reference proteome</keyword>
<accession>A0A5B7CJJ7</accession>
<protein>
    <submittedName>
        <fullName evidence="1">Uncharacterized protein</fullName>
    </submittedName>
</protein>
<name>A0A5B7CJJ7_PORTR</name>
<dbReference type="AlphaFoldDB" id="A0A5B7CJJ7"/>
<evidence type="ECO:0000313" key="2">
    <source>
        <dbReference type="Proteomes" id="UP000324222"/>
    </source>
</evidence>
<sequence>MLYPLRPLALPQHAPPCAHHLSSCVTTRPSAPSQDTYQIPSSLPRLLFLRTLSLGAHECLTLRHHTLFLSQSFSLISFPSYWFTHSFFFLFRLRVSCLNLPLANPRLTDHDALPV</sequence>
<dbReference type="Proteomes" id="UP000324222">
    <property type="component" value="Unassembled WGS sequence"/>
</dbReference>
<proteinExistence type="predicted"/>
<evidence type="ECO:0000313" key="1">
    <source>
        <dbReference type="EMBL" id="MPC08904.1"/>
    </source>
</evidence>
<reference evidence="1 2" key="1">
    <citation type="submission" date="2019-05" db="EMBL/GenBank/DDBJ databases">
        <title>Another draft genome of Portunus trituberculatus and its Hox gene families provides insights of decapod evolution.</title>
        <authorList>
            <person name="Jeong J.-H."/>
            <person name="Song I."/>
            <person name="Kim S."/>
            <person name="Choi T."/>
            <person name="Kim D."/>
            <person name="Ryu S."/>
            <person name="Kim W."/>
        </authorList>
    </citation>
    <scope>NUCLEOTIDE SEQUENCE [LARGE SCALE GENOMIC DNA]</scope>
    <source>
        <tissue evidence="1">Muscle</tissue>
    </source>
</reference>
<comment type="caution">
    <text evidence="1">The sequence shown here is derived from an EMBL/GenBank/DDBJ whole genome shotgun (WGS) entry which is preliminary data.</text>
</comment>